<dbReference type="Proteomes" id="UP001595616">
    <property type="component" value="Unassembled WGS sequence"/>
</dbReference>
<feature type="domain" description="Cellulose-binding Sde182 nucleoside hydrolase-like" evidence="2">
    <location>
        <begin position="66"/>
        <end position="322"/>
    </location>
</feature>
<sequence length="361" mass="40724">MRKMKSFILTAITSLTLFSLNSRASAGINEGSEKDISKPRVVIMSDFPPLDVIPVKAPYGPAEKRSDPDDIQSMVRFLLYTNELEVEGLIASAGTRANIARKQNIIDILNVYDQIDENLRKHDTRYPTADHLRAITWQGRDKTYGKGAVDLLGEGMDTEASNAIIRIVDKPDERPVFVCAWGGTYEVAQAIWKVKNTRSGSELKRFLSKLRIYSIARQDSTVQWLLDNFPELFIIVADNTFRGMMSYAPGSDPTLTDIEWVYKNIHRGHGMLGLMYPEDTTMDPDKKGVREGDTPSFLYLVSAVRGLNDPNKPDQESWGGQFVQTDPSKKHWFDGPGPVSVYKWRAEVQADFARLADWMLP</sequence>
<evidence type="ECO:0000313" key="3">
    <source>
        <dbReference type="EMBL" id="MFC3812254.1"/>
    </source>
</evidence>
<evidence type="ECO:0000256" key="1">
    <source>
        <dbReference type="SAM" id="SignalP"/>
    </source>
</evidence>
<proteinExistence type="predicted"/>
<dbReference type="InterPro" id="IPR011483">
    <property type="entry name" value="Sde182_NH-like"/>
</dbReference>
<dbReference type="Gene3D" id="3.90.245.10">
    <property type="entry name" value="Ribonucleoside hydrolase-like"/>
    <property type="match status" value="1"/>
</dbReference>
<protein>
    <submittedName>
        <fullName evidence="3">DUF1593 domain-containing protein</fullName>
    </submittedName>
</protein>
<organism evidence="3 4">
    <name type="scientific">Lacihabitans lacunae</name>
    <dbReference type="NCBI Taxonomy" id="1028214"/>
    <lineage>
        <taxon>Bacteria</taxon>
        <taxon>Pseudomonadati</taxon>
        <taxon>Bacteroidota</taxon>
        <taxon>Cytophagia</taxon>
        <taxon>Cytophagales</taxon>
        <taxon>Leadbetterellaceae</taxon>
        <taxon>Lacihabitans</taxon>
    </lineage>
</organism>
<comment type="caution">
    <text evidence="3">The sequence shown here is derived from an EMBL/GenBank/DDBJ whole genome shotgun (WGS) entry which is preliminary data.</text>
</comment>
<feature type="signal peptide" evidence="1">
    <location>
        <begin position="1"/>
        <end position="26"/>
    </location>
</feature>
<feature type="chain" id="PRO_5047342164" evidence="1">
    <location>
        <begin position="27"/>
        <end position="361"/>
    </location>
</feature>
<name>A0ABV7Z064_9BACT</name>
<gene>
    <name evidence="3" type="ORF">ACFOOI_16450</name>
</gene>
<dbReference type="InterPro" id="IPR036452">
    <property type="entry name" value="Ribo_hydro-like"/>
</dbReference>
<evidence type="ECO:0000259" key="2">
    <source>
        <dbReference type="Pfam" id="PF07632"/>
    </source>
</evidence>
<dbReference type="EMBL" id="JBHRYQ010000001">
    <property type="protein sequence ID" value="MFC3812254.1"/>
    <property type="molecule type" value="Genomic_DNA"/>
</dbReference>
<accession>A0ABV7Z064</accession>
<keyword evidence="4" id="KW-1185">Reference proteome</keyword>
<dbReference type="SUPFAM" id="SSF53590">
    <property type="entry name" value="Nucleoside hydrolase"/>
    <property type="match status" value="1"/>
</dbReference>
<keyword evidence="1" id="KW-0732">Signal</keyword>
<dbReference type="RefSeq" id="WP_379839122.1">
    <property type="nucleotide sequence ID" value="NZ_JBHRYQ010000001.1"/>
</dbReference>
<reference evidence="4" key="1">
    <citation type="journal article" date="2019" name="Int. J. Syst. Evol. Microbiol.">
        <title>The Global Catalogue of Microorganisms (GCM) 10K type strain sequencing project: providing services to taxonomists for standard genome sequencing and annotation.</title>
        <authorList>
            <consortium name="The Broad Institute Genomics Platform"/>
            <consortium name="The Broad Institute Genome Sequencing Center for Infectious Disease"/>
            <person name="Wu L."/>
            <person name="Ma J."/>
        </authorList>
    </citation>
    <scope>NUCLEOTIDE SEQUENCE [LARGE SCALE GENOMIC DNA]</scope>
    <source>
        <strain evidence="4">CECT 7956</strain>
    </source>
</reference>
<dbReference type="Pfam" id="PF07632">
    <property type="entry name" value="Sde182_NH-like"/>
    <property type="match status" value="1"/>
</dbReference>
<evidence type="ECO:0000313" key="4">
    <source>
        <dbReference type="Proteomes" id="UP001595616"/>
    </source>
</evidence>